<organism evidence="2 3">
    <name type="scientific">Rosa chinensis</name>
    <name type="common">China rose</name>
    <dbReference type="NCBI Taxonomy" id="74649"/>
    <lineage>
        <taxon>Eukaryota</taxon>
        <taxon>Viridiplantae</taxon>
        <taxon>Streptophyta</taxon>
        <taxon>Embryophyta</taxon>
        <taxon>Tracheophyta</taxon>
        <taxon>Spermatophyta</taxon>
        <taxon>Magnoliopsida</taxon>
        <taxon>eudicotyledons</taxon>
        <taxon>Gunneridae</taxon>
        <taxon>Pentapetalae</taxon>
        <taxon>rosids</taxon>
        <taxon>fabids</taxon>
        <taxon>Rosales</taxon>
        <taxon>Rosaceae</taxon>
        <taxon>Rosoideae</taxon>
        <taxon>Rosoideae incertae sedis</taxon>
        <taxon>Rosa</taxon>
    </lineage>
</organism>
<protein>
    <submittedName>
        <fullName evidence="2">Uncharacterized protein</fullName>
    </submittedName>
</protein>
<evidence type="ECO:0000256" key="1">
    <source>
        <dbReference type="SAM" id="MobiDB-lite"/>
    </source>
</evidence>
<gene>
    <name evidence="2" type="ORF">RchiOBHm_Chr2g0149411</name>
</gene>
<evidence type="ECO:0000313" key="2">
    <source>
        <dbReference type="EMBL" id="PRQ51881.1"/>
    </source>
</evidence>
<dbReference type="EMBL" id="PDCK01000040">
    <property type="protein sequence ID" value="PRQ51881.1"/>
    <property type="molecule type" value="Genomic_DNA"/>
</dbReference>
<feature type="region of interest" description="Disordered" evidence="1">
    <location>
        <begin position="33"/>
        <end position="56"/>
    </location>
</feature>
<sequence length="78" mass="8604">MSLSPKSIQPYQRSGSTASSYNNLSVKFELCNPRKKNESMSKERAKRGTLPPAQEVSRLKLLQSGNPQIASFSVSISM</sequence>
<dbReference type="Gramene" id="PRQ51881">
    <property type="protein sequence ID" value="PRQ51881"/>
    <property type="gene ID" value="RchiOBHm_Chr2g0149411"/>
</dbReference>
<name>A0A2P6RZM5_ROSCH</name>
<dbReference type="AlphaFoldDB" id="A0A2P6RZM5"/>
<reference evidence="2 3" key="1">
    <citation type="journal article" date="2018" name="Nat. Genet.">
        <title>The Rosa genome provides new insights in the design of modern roses.</title>
        <authorList>
            <person name="Bendahmane M."/>
        </authorList>
    </citation>
    <scope>NUCLEOTIDE SEQUENCE [LARGE SCALE GENOMIC DNA]</scope>
    <source>
        <strain evidence="3">cv. Old Blush</strain>
    </source>
</reference>
<comment type="caution">
    <text evidence="2">The sequence shown here is derived from an EMBL/GenBank/DDBJ whole genome shotgun (WGS) entry which is preliminary data.</text>
</comment>
<dbReference type="Proteomes" id="UP000238479">
    <property type="component" value="Chromosome 2"/>
</dbReference>
<proteinExistence type="predicted"/>
<accession>A0A2P6RZM5</accession>
<keyword evidence="3" id="KW-1185">Reference proteome</keyword>
<evidence type="ECO:0000313" key="3">
    <source>
        <dbReference type="Proteomes" id="UP000238479"/>
    </source>
</evidence>